<evidence type="ECO:0000313" key="7">
    <source>
        <dbReference type="Proteomes" id="UP001162131"/>
    </source>
</evidence>
<reference evidence="6" key="1">
    <citation type="submission" date="2021-09" db="EMBL/GenBank/DDBJ databases">
        <authorList>
            <consortium name="AG Swart"/>
            <person name="Singh M."/>
            <person name="Singh A."/>
            <person name="Seah K."/>
            <person name="Emmerich C."/>
        </authorList>
    </citation>
    <scope>NUCLEOTIDE SEQUENCE</scope>
    <source>
        <strain evidence="6">ATCC30299</strain>
    </source>
</reference>
<dbReference type="PANTHER" id="PTHR12893:SF0">
    <property type="entry name" value="GRASP65"/>
    <property type="match status" value="1"/>
</dbReference>
<evidence type="ECO:0000256" key="2">
    <source>
        <dbReference type="ARBA" id="ARBA00022737"/>
    </source>
</evidence>
<name>A0AAU9K1C7_9CILI</name>
<protein>
    <recommendedName>
        <fullName evidence="5">PDZ GRASP-type domain-containing protein</fullName>
    </recommendedName>
</protein>
<accession>A0AAU9K1C7</accession>
<gene>
    <name evidence="6" type="ORF">BSTOLATCC_MIC59482</name>
</gene>
<keyword evidence="3" id="KW-0333">Golgi apparatus</keyword>
<dbReference type="GO" id="GO:0007030">
    <property type="term" value="P:Golgi organization"/>
    <property type="evidence" value="ECO:0007669"/>
    <property type="project" value="TreeGrafter"/>
</dbReference>
<dbReference type="Gene3D" id="2.30.42.10">
    <property type="match status" value="2"/>
</dbReference>
<keyword evidence="4" id="KW-0472">Membrane</keyword>
<evidence type="ECO:0000256" key="1">
    <source>
        <dbReference type="ARBA" id="ARBA00004394"/>
    </source>
</evidence>
<sequence>MGSSETKSQHGYRVIEVFEGSPAHEAKLQPFLDFIESVNGTNLRESEIPFQEIIKLNIDCEVTLSVYNLAADNIREVIVVPKQWKGEGALGITLRYEDIQQSRSKILHVTKVIDNQPAKLAGIIPLEDYILGSIDFDMQDIDTLEAYASMKPEVHLQVYSSSTKTVRMVTLKTGYPESEPRLGLEIAVGALHGLN</sequence>
<dbReference type="Pfam" id="PF04495">
    <property type="entry name" value="GRASP55_65"/>
    <property type="match status" value="1"/>
</dbReference>
<evidence type="ECO:0000313" key="6">
    <source>
        <dbReference type="EMBL" id="CAG9333665.1"/>
    </source>
</evidence>
<dbReference type="InterPro" id="IPR036034">
    <property type="entry name" value="PDZ_sf"/>
</dbReference>
<evidence type="ECO:0000256" key="3">
    <source>
        <dbReference type="ARBA" id="ARBA00023034"/>
    </source>
</evidence>
<dbReference type="PROSITE" id="PS51865">
    <property type="entry name" value="PDZ_GRASP"/>
    <property type="match status" value="1"/>
</dbReference>
<dbReference type="PANTHER" id="PTHR12893">
    <property type="entry name" value="GOLGI REASSEMBLY STACKING PROTEIN GRASP"/>
    <property type="match status" value="1"/>
</dbReference>
<dbReference type="InterPro" id="IPR007583">
    <property type="entry name" value="GRASP55_65"/>
</dbReference>
<dbReference type="Proteomes" id="UP001162131">
    <property type="component" value="Unassembled WGS sequence"/>
</dbReference>
<comment type="caution">
    <text evidence="6">The sequence shown here is derived from an EMBL/GenBank/DDBJ whole genome shotgun (WGS) entry which is preliminary data.</text>
</comment>
<dbReference type="InterPro" id="IPR024958">
    <property type="entry name" value="GRASP_PDZ"/>
</dbReference>
<comment type="subcellular location">
    <subcellularLocation>
        <location evidence="1">Golgi apparatus membrane</location>
    </subcellularLocation>
</comment>
<keyword evidence="2" id="KW-0677">Repeat</keyword>
<evidence type="ECO:0000256" key="4">
    <source>
        <dbReference type="ARBA" id="ARBA00023136"/>
    </source>
</evidence>
<proteinExistence type="predicted"/>
<dbReference type="SUPFAM" id="SSF50156">
    <property type="entry name" value="PDZ domain-like"/>
    <property type="match status" value="2"/>
</dbReference>
<organism evidence="6 7">
    <name type="scientific">Blepharisma stoltei</name>
    <dbReference type="NCBI Taxonomy" id="1481888"/>
    <lineage>
        <taxon>Eukaryota</taxon>
        <taxon>Sar</taxon>
        <taxon>Alveolata</taxon>
        <taxon>Ciliophora</taxon>
        <taxon>Postciliodesmatophora</taxon>
        <taxon>Heterotrichea</taxon>
        <taxon>Heterotrichida</taxon>
        <taxon>Blepharismidae</taxon>
        <taxon>Blepharisma</taxon>
    </lineage>
</organism>
<keyword evidence="7" id="KW-1185">Reference proteome</keyword>
<dbReference type="AlphaFoldDB" id="A0AAU9K1C7"/>
<dbReference type="GO" id="GO:0000139">
    <property type="term" value="C:Golgi membrane"/>
    <property type="evidence" value="ECO:0007669"/>
    <property type="project" value="UniProtKB-SubCell"/>
</dbReference>
<feature type="domain" description="PDZ GRASP-type" evidence="5">
    <location>
        <begin position="10"/>
        <end position="99"/>
    </location>
</feature>
<evidence type="ECO:0000259" key="5">
    <source>
        <dbReference type="PROSITE" id="PS51865"/>
    </source>
</evidence>
<dbReference type="EMBL" id="CAJZBQ010000057">
    <property type="protein sequence ID" value="CAG9333665.1"/>
    <property type="molecule type" value="Genomic_DNA"/>
</dbReference>